<organism evidence="4 5">
    <name type="scientific">Lithohypha guttulata</name>
    <dbReference type="NCBI Taxonomy" id="1690604"/>
    <lineage>
        <taxon>Eukaryota</taxon>
        <taxon>Fungi</taxon>
        <taxon>Dikarya</taxon>
        <taxon>Ascomycota</taxon>
        <taxon>Pezizomycotina</taxon>
        <taxon>Eurotiomycetes</taxon>
        <taxon>Chaetothyriomycetidae</taxon>
        <taxon>Chaetothyriales</taxon>
        <taxon>Trichomeriaceae</taxon>
        <taxon>Lithohypha</taxon>
    </lineage>
</organism>
<sequence length="923" mass="104922">MPDSGNDAHQPQGSSAYSGRQYGEARISGRSIVHQGDVNIYNQHYSPHDGSAESQDFHLKALYYASMNARKAQIHEAKEDTCDWIWSTDFAQWLASTDEKLFWISGKPGSGKSTLMRFLEKAEAVNARLPPGDKRWRVISFFFDFRLAEQIGNSDEGLLRSLLLGILEGRPDIAMALGIQSPDRGAHFSATVNAPALAKMFSRGLAMTEYRFLLLIDGLDEFTGNMKSLLETLTALRRHEHLKLCLASRPEAMIQHFLGVFPSIRMSEHNWQGIQQYIHLSVEQFRPRLDALQLQDIQDVIHERAQGVFLWVYLAIEEVLQAWAARATPTEVKARLNLLPTELRDLYKRILKRLPDYRRAEAAIIYTLVDKADYPVSTELLRGALHFLAHELQLEPLPPEPIGLEDFALRLHATTGGLIEVSPRPTNSQDPSDTSLTVRLIHETVRSFSAESLWTEESFPPAFVLRFPDHVWARLCCEALLAGDRRIQAMSKRVPESWFRGYTQESVHNQVTDHQAFDLTLQRQLPNDSLLSWTRLLWHSINFIIYHAHEDVESGTAVSDLNLEQAMRTRWAKAQLVLYRRRRGHNFGPTEEITDSNDHDLFIAGMHRAHNYLCSQLNRLSSLSDTLRGGLVVAMILMSSLCSREAGSYISSRNDQPGLRSAVDMVLTLNDTVSSFHLAVYIRLGYRDIPEYLHKHLRAGRLPRQEPVQVPCWEPGILMFPEELPLFIWACEPSEIPEKGCTYENQLKVLTSFGTAINCVSSHGYNIVHYLIKEHIVNHTFLIETDGCVPDDDLAPAIEKLYLVEKAGANFRTLCKGRTALQALKDGIELLHQTPEEDLSFDLNETALVRLAQLEFMLEHKAREGHLPHPPMGRDYRKVNNRPALKRNVEQRRCDMCTVIARRVGANTHSSRIPRWAGLQAKP</sequence>
<name>A0ABR0KDK4_9EURO</name>
<dbReference type="Proteomes" id="UP001345013">
    <property type="component" value="Unassembled WGS sequence"/>
</dbReference>
<feature type="region of interest" description="Disordered" evidence="2">
    <location>
        <begin position="1"/>
        <end position="21"/>
    </location>
</feature>
<dbReference type="Pfam" id="PF24883">
    <property type="entry name" value="NPHP3_N"/>
    <property type="match status" value="1"/>
</dbReference>
<dbReference type="InterPro" id="IPR007111">
    <property type="entry name" value="NACHT_NTPase"/>
</dbReference>
<dbReference type="EMBL" id="JAVRRG010000038">
    <property type="protein sequence ID" value="KAK5093945.1"/>
    <property type="molecule type" value="Genomic_DNA"/>
</dbReference>
<keyword evidence="5" id="KW-1185">Reference proteome</keyword>
<evidence type="ECO:0000256" key="1">
    <source>
        <dbReference type="ARBA" id="ARBA00022737"/>
    </source>
</evidence>
<dbReference type="PANTHER" id="PTHR10039">
    <property type="entry name" value="AMELOGENIN"/>
    <property type="match status" value="1"/>
</dbReference>
<protein>
    <recommendedName>
        <fullName evidence="3">NACHT domain-containing protein</fullName>
    </recommendedName>
</protein>
<feature type="compositionally biased region" description="Polar residues" evidence="2">
    <location>
        <begin position="7"/>
        <end position="18"/>
    </location>
</feature>
<evidence type="ECO:0000259" key="3">
    <source>
        <dbReference type="PROSITE" id="PS50837"/>
    </source>
</evidence>
<dbReference type="PROSITE" id="PS50837">
    <property type="entry name" value="NACHT"/>
    <property type="match status" value="1"/>
</dbReference>
<feature type="domain" description="NACHT" evidence="3">
    <location>
        <begin position="100"/>
        <end position="254"/>
    </location>
</feature>
<dbReference type="Gene3D" id="3.40.50.300">
    <property type="entry name" value="P-loop containing nucleotide triphosphate hydrolases"/>
    <property type="match status" value="1"/>
</dbReference>
<comment type="caution">
    <text evidence="4">The sequence shown here is derived from an EMBL/GenBank/DDBJ whole genome shotgun (WGS) entry which is preliminary data.</text>
</comment>
<evidence type="ECO:0000313" key="4">
    <source>
        <dbReference type="EMBL" id="KAK5093945.1"/>
    </source>
</evidence>
<proteinExistence type="predicted"/>
<keyword evidence="1" id="KW-0677">Repeat</keyword>
<evidence type="ECO:0000256" key="2">
    <source>
        <dbReference type="SAM" id="MobiDB-lite"/>
    </source>
</evidence>
<evidence type="ECO:0000313" key="5">
    <source>
        <dbReference type="Proteomes" id="UP001345013"/>
    </source>
</evidence>
<accession>A0ABR0KDK4</accession>
<dbReference type="InterPro" id="IPR056884">
    <property type="entry name" value="NPHP3-like_N"/>
</dbReference>
<dbReference type="InterPro" id="IPR027417">
    <property type="entry name" value="P-loop_NTPase"/>
</dbReference>
<dbReference type="SUPFAM" id="SSF52540">
    <property type="entry name" value="P-loop containing nucleoside triphosphate hydrolases"/>
    <property type="match status" value="1"/>
</dbReference>
<gene>
    <name evidence="4" type="ORF">LTR24_003949</name>
</gene>
<dbReference type="PANTHER" id="PTHR10039:SF5">
    <property type="entry name" value="NACHT DOMAIN-CONTAINING PROTEIN"/>
    <property type="match status" value="1"/>
</dbReference>
<reference evidence="4 5" key="1">
    <citation type="submission" date="2023-08" db="EMBL/GenBank/DDBJ databases">
        <title>Black Yeasts Isolated from many extreme environments.</title>
        <authorList>
            <person name="Coleine C."/>
            <person name="Stajich J.E."/>
            <person name="Selbmann L."/>
        </authorList>
    </citation>
    <scope>NUCLEOTIDE SEQUENCE [LARGE SCALE GENOMIC DNA]</scope>
    <source>
        <strain evidence="4 5">CCFEE 5885</strain>
    </source>
</reference>